<dbReference type="EMBL" id="BMIU01000006">
    <property type="protein sequence ID" value="GGF27809.1"/>
    <property type="molecule type" value="Genomic_DNA"/>
</dbReference>
<evidence type="ECO:0000256" key="3">
    <source>
        <dbReference type="ARBA" id="ARBA00012027"/>
    </source>
</evidence>
<keyword evidence="4" id="KW-0378">Hydrolase</keyword>
<gene>
    <name evidence="8" type="ORF">GCM10011339_14900</name>
</gene>
<comment type="catalytic activity">
    <reaction evidence="1">
        <text>a 1,2-diacyl-sn-glycero-3-phosphocholine + H2O = a 1,2-diacyl-sn-glycero-3-phosphate + choline + H(+)</text>
        <dbReference type="Rhea" id="RHEA:14445"/>
        <dbReference type="ChEBI" id="CHEBI:15354"/>
        <dbReference type="ChEBI" id="CHEBI:15377"/>
        <dbReference type="ChEBI" id="CHEBI:15378"/>
        <dbReference type="ChEBI" id="CHEBI:57643"/>
        <dbReference type="ChEBI" id="CHEBI:58608"/>
        <dbReference type="EC" id="3.1.4.4"/>
    </reaction>
</comment>
<dbReference type="Pfam" id="PF13091">
    <property type="entry name" value="PLDc_2"/>
    <property type="match status" value="1"/>
</dbReference>
<dbReference type="CDD" id="cd09171">
    <property type="entry name" value="PLDc_vPLD6_like"/>
    <property type="match status" value="1"/>
</dbReference>
<evidence type="ECO:0000256" key="4">
    <source>
        <dbReference type="ARBA" id="ARBA00022801"/>
    </source>
</evidence>
<dbReference type="EC" id="3.1.4.4" evidence="3"/>
<evidence type="ECO:0000256" key="6">
    <source>
        <dbReference type="ARBA" id="ARBA00023098"/>
    </source>
</evidence>
<evidence type="ECO:0000256" key="1">
    <source>
        <dbReference type="ARBA" id="ARBA00000798"/>
    </source>
</evidence>
<evidence type="ECO:0000313" key="9">
    <source>
        <dbReference type="Proteomes" id="UP000647339"/>
    </source>
</evidence>
<evidence type="ECO:0000256" key="2">
    <source>
        <dbReference type="ARBA" id="ARBA00008664"/>
    </source>
</evidence>
<name>A0ABQ1UV48_9BACT</name>
<organism evidence="8 9">
    <name type="scientific">Echinicola rosea</name>
    <dbReference type="NCBI Taxonomy" id="1807691"/>
    <lineage>
        <taxon>Bacteria</taxon>
        <taxon>Pseudomonadati</taxon>
        <taxon>Bacteroidota</taxon>
        <taxon>Cytophagia</taxon>
        <taxon>Cytophagales</taxon>
        <taxon>Cyclobacteriaceae</taxon>
        <taxon>Echinicola</taxon>
    </lineage>
</organism>
<keyword evidence="6" id="KW-0443">Lipid metabolism</keyword>
<feature type="domain" description="PLD phosphodiesterase" evidence="7">
    <location>
        <begin position="166"/>
        <end position="193"/>
    </location>
</feature>
<reference evidence="9" key="1">
    <citation type="journal article" date="2019" name="Int. J. Syst. Evol. Microbiol.">
        <title>The Global Catalogue of Microorganisms (GCM) 10K type strain sequencing project: providing services to taxonomists for standard genome sequencing and annotation.</title>
        <authorList>
            <consortium name="The Broad Institute Genomics Platform"/>
            <consortium name="The Broad Institute Genome Sequencing Center for Infectious Disease"/>
            <person name="Wu L."/>
            <person name="Ma J."/>
        </authorList>
    </citation>
    <scope>NUCLEOTIDE SEQUENCE [LARGE SCALE GENOMIC DNA]</scope>
    <source>
        <strain evidence="9">CGMCC 1.15407</strain>
    </source>
</reference>
<protein>
    <recommendedName>
        <fullName evidence="3">phospholipase D</fullName>
        <ecNumber evidence="3">3.1.4.4</ecNumber>
    </recommendedName>
</protein>
<dbReference type="InterPro" id="IPR001736">
    <property type="entry name" value="PLipase_D/transphosphatidylase"/>
</dbReference>
<dbReference type="SUPFAM" id="SSF56024">
    <property type="entry name" value="Phospholipase D/nuclease"/>
    <property type="match status" value="1"/>
</dbReference>
<comment type="caution">
    <text evidence="8">The sequence shown here is derived from an EMBL/GenBank/DDBJ whole genome shotgun (WGS) entry which is preliminary data.</text>
</comment>
<dbReference type="PANTHER" id="PTHR43856">
    <property type="entry name" value="CARDIOLIPIN HYDROLASE"/>
    <property type="match status" value="1"/>
</dbReference>
<comment type="similarity">
    <text evidence="2">Belongs to the phospholipase D family.</text>
</comment>
<dbReference type="InterPro" id="IPR051406">
    <property type="entry name" value="PLD_domain"/>
</dbReference>
<dbReference type="InterPro" id="IPR025202">
    <property type="entry name" value="PLD-like_dom"/>
</dbReference>
<dbReference type="Gene3D" id="3.30.870.10">
    <property type="entry name" value="Endonuclease Chain A"/>
    <property type="match status" value="1"/>
</dbReference>
<proteinExistence type="inferred from homology"/>
<evidence type="ECO:0000259" key="7">
    <source>
        <dbReference type="PROSITE" id="PS50035"/>
    </source>
</evidence>
<keyword evidence="5" id="KW-0442">Lipid degradation</keyword>
<dbReference type="PANTHER" id="PTHR43856:SF1">
    <property type="entry name" value="MITOCHONDRIAL CARDIOLIPIN HYDROLASE"/>
    <property type="match status" value="1"/>
</dbReference>
<evidence type="ECO:0000256" key="5">
    <source>
        <dbReference type="ARBA" id="ARBA00022963"/>
    </source>
</evidence>
<accession>A0ABQ1UV48</accession>
<dbReference type="Proteomes" id="UP000647339">
    <property type="component" value="Unassembled WGS sequence"/>
</dbReference>
<sequence length="229" mass="26359">MSSFQHLIAEFRDSLEDHALSRSEKREIKSYLTALTTHDRQVLLSDLFQMVQAKAPDVHAENLIAWFYEAVKVLQEKDGPQANADVFFSPGNTCREAIIREMRLAQSVIHICVFTISDNQITDELIHAHQRNVIVKVLTDDEKCFDLGSDIDRIRQAGIPVQTDHSVAHMHHKFAIFDQKKVLTGSYNWTRSAAEFNYENIVLLEDIHTVRAFEGEFEKLWKSFETGLQ</sequence>
<dbReference type="RefSeq" id="WP_137401578.1">
    <property type="nucleotide sequence ID" value="NZ_BMIU01000006.1"/>
</dbReference>
<keyword evidence="9" id="KW-1185">Reference proteome</keyword>
<dbReference type="PROSITE" id="PS50035">
    <property type="entry name" value="PLD"/>
    <property type="match status" value="1"/>
</dbReference>
<evidence type="ECO:0000313" key="8">
    <source>
        <dbReference type="EMBL" id="GGF27809.1"/>
    </source>
</evidence>